<evidence type="ECO:0000256" key="1">
    <source>
        <dbReference type="SAM" id="Coils"/>
    </source>
</evidence>
<reference evidence="2" key="1">
    <citation type="submission" date="2022-03" db="EMBL/GenBank/DDBJ databases">
        <authorList>
            <person name="Alioto T."/>
            <person name="Alioto T."/>
            <person name="Gomez Garrido J."/>
        </authorList>
    </citation>
    <scope>NUCLEOTIDE SEQUENCE</scope>
</reference>
<name>A0AAD1SF56_PELCU</name>
<protein>
    <submittedName>
        <fullName evidence="2">Uncharacterized protein</fullName>
    </submittedName>
</protein>
<keyword evidence="3" id="KW-1185">Reference proteome</keyword>
<dbReference type="Proteomes" id="UP001295444">
    <property type="component" value="Chromosome 06"/>
</dbReference>
<keyword evidence="1" id="KW-0175">Coiled coil</keyword>
<gene>
    <name evidence="2" type="ORF">PECUL_23A051589</name>
</gene>
<dbReference type="EMBL" id="OW240917">
    <property type="protein sequence ID" value="CAH2299523.1"/>
    <property type="molecule type" value="Genomic_DNA"/>
</dbReference>
<accession>A0AAD1SF56</accession>
<evidence type="ECO:0000313" key="3">
    <source>
        <dbReference type="Proteomes" id="UP001295444"/>
    </source>
</evidence>
<proteinExistence type="predicted"/>
<organism evidence="2 3">
    <name type="scientific">Pelobates cultripes</name>
    <name type="common">Western spadefoot toad</name>
    <dbReference type="NCBI Taxonomy" id="61616"/>
    <lineage>
        <taxon>Eukaryota</taxon>
        <taxon>Metazoa</taxon>
        <taxon>Chordata</taxon>
        <taxon>Craniata</taxon>
        <taxon>Vertebrata</taxon>
        <taxon>Euteleostomi</taxon>
        <taxon>Amphibia</taxon>
        <taxon>Batrachia</taxon>
        <taxon>Anura</taxon>
        <taxon>Pelobatoidea</taxon>
        <taxon>Pelobatidae</taxon>
        <taxon>Pelobates</taxon>
    </lineage>
</organism>
<evidence type="ECO:0000313" key="2">
    <source>
        <dbReference type="EMBL" id="CAH2299523.1"/>
    </source>
</evidence>
<sequence length="152" mass="17091">MEEDQKTTTERNHKDVEELATVTATEGNVIEAAGMTDYTDVEAVAFEQPDVTITIIPKDEEPDTVMLDDFAPHEHLQAAYKVDEHVQEEYCAAKVAQHEEEGTAIAVQGLVEEYKQSSPCTCGTLQKIYKELVQQGQRLRNLEEKVNLLLLK</sequence>
<dbReference type="AlphaFoldDB" id="A0AAD1SF56"/>
<feature type="coiled-coil region" evidence="1">
    <location>
        <begin position="125"/>
        <end position="152"/>
    </location>
</feature>